<proteinExistence type="predicted"/>
<evidence type="ECO:0000313" key="1">
    <source>
        <dbReference type="EMBL" id="SMB97782.1"/>
    </source>
</evidence>
<accession>A0A1W1VWN3</accession>
<name>A0A1W1VWN3_9FIRM</name>
<protein>
    <recommendedName>
        <fullName evidence="3">Phage head-tail joining protein</fullName>
    </recommendedName>
</protein>
<reference evidence="1 2" key="1">
    <citation type="submission" date="2017-04" db="EMBL/GenBank/DDBJ databases">
        <authorList>
            <person name="Afonso C.L."/>
            <person name="Miller P.J."/>
            <person name="Scott M.A."/>
            <person name="Spackman E."/>
            <person name="Goraichik I."/>
            <person name="Dimitrov K.M."/>
            <person name="Suarez D.L."/>
            <person name="Swayne D.E."/>
        </authorList>
    </citation>
    <scope>NUCLEOTIDE SEQUENCE [LARGE SCALE GENOMIC DNA]</scope>
    <source>
        <strain evidence="1 2">ToBE</strain>
    </source>
</reference>
<evidence type="ECO:0000313" key="2">
    <source>
        <dbReference type="Proteomes" id="UP000192569"/>
    </source>
</evidence>
<dbReference type="EMBL" id="LT838272">
    <property type="protein sequence ID" value="SMB97782.1"/>
    <property type="molecule type" value="Genomic_DNA"/>
</dbReference>
<dbReference type="OrthoDB" id="3035147at2"/>
<dbReference type="Proteomes" id="UP000192569">
    <property type="component" value="Chromosome I"/>
</dbReference>
<keyword evidence="2" id="KW-1185">Reference proteome</keyword>
<gene>
    <name evidence="1" type="ORF">SAMN00808754_1943</name>
</gene>
<sequence>MIADYLNQTATWKRTVGLNEYGEPITTSQTIKVRWEGKRRLVRDRQGQEVVSEARFFCLEEVQPGDIVEYGGREWPIIAVTEIPDLDGNIIYREVAC</sequence>
<dbReference type="AlphaFoldDB" id="A0A1W1VWN3"/>
<evidence type="ECO:0008006" key="3">
    <source>
        <dbReference type="Google" id="ProtNLM"/>
    </source>
</evidence>
<dbReference type="RefSeq" id="WP_084665526.1">
    <property type="nucleotide sequence ID" value="NZ_LT838272.1"/>
</dbReference>
<organism evidence="1 2">
    <name type="scientific">Thermanaeromonas toyohensis ToBE</name>
    <dbReference type="NCBI Taxonomy" id="698762"/>
    <lineage>
        <taxon>Bacteria</taxon>
        <taxon>Bacillati</taxon>
        <taxon>Bacillota</taxon>
        <taxon>Clostridia</taxon>
        <taxon>Neomoorellales</taxon>
        <taxon>Neomoorellaceae</taxon>
        <taxon>Thermanaeromonas</taxon>
    </lineage>
</organism>
<dbReference type="STRING" id="698762.SAMN00808754_1943"/>